<protein>
    <recommendedName>
        <fullName evidence="1">ASCH domain-containing protein</fullName>
    </recommendedName>
</protein>
<dbReference type="EMBL" id="MPTO01000003">
    <property type="protein sequence ID" value="OME23526.1"/>
    <property type="molecule type" value="Genomic_DNA"/>
</dbReference>
<organism evidence="2 3">
    <name type="scientific">Paenibacillus odorifer</name>
    <dbReference type="NCBI Taxonomy" id="189426"/>
    <lineage>
        <taxon>Bacteria</taxon>
        <taxon>Bacillati</taxon>
        <taxon>Bacillota</taxon>
        <taxon>Bacilli</taxon>
        <taxon>Bacillales</taxon>
        <taxon>Paenibacillaceae</taxon>
        <taxon>Paenibacillus</taxon>
    </lineage>
</organism>
<comment type="caution">
    <text evidence="2">The sequence shown here is derived from an EMBL/GenBank/DDBJ whole genome shotgun (WGS) entry which is preliminary data.</text>
</comment>
<evidence type="ECO:0000259" key="1">
    <source>
        <dbReference type="SMART" id="SM01022"/>
    </source>
</evidence>
<name>A0AB36JJQ2_9BACL</name>
<gene>
    <name evidence="2" type="ORF">BSK47_03460</name>
</gene>
<proteinExistence type="predicted"/>
<dbReference type="InterPro" id="IPR015947">
    <property type="entry name" value="PUA-like_sf"/>
</dbReference>
<dbReference type="Gene3D" id="2.30.130.30">
    <property type="entry name" value="Hypothetical protein"/>
    <property type="match status" value="1"/>
</dbReference>
<dbReference type="RefSeq" id="WP_076100816.1">
    <property type="nucleotide sequence ID" value="NZ_MKQN01000051.1"/>
</dbReference>
<sequence length="123" mass="14505">MKVLLSIKPEYVEKIFSGEKKYEYRKVIFKKNVDTIVVYSTMPEGRIVGEFKIDTILFDSPEIIWSKTKEYGGVSDLFFKEYFANRQEGYAIKITEPVRYEKSIDPKLEFKSFHAPQSFCYIS</sequence>
<evidence type="ECO:0000313" key="2">
    <source>
        <dbReference type="EMBL" id="OME23526.1"/>
    </source>
</evidence>
<dbReference type="InterPro" id="IPR007374">
    <property type="entry name" value="ASCH_domain"/>
</dbReference>
<dbReference type="Proteomes" id="UP000187323">
    <property type="component" value="Unassembled WGS sequence"/>
</dbReference>
<dbReference type="SUPFAM" id="SSF88697">
    <property type="entry name" value="PUA domain-like"/>
    <property type="match status" value="1"/>
</dbReference>
<dbReference type="AlphaFoldDB" id="A0AB36JJQ2"/>
<dbReference type="SMART" id="SM01022">
    <property type="entry name" value="ASCH"/>
    <property type="match status" value="1"/>
</dbReference>
<feature type="domain" description="ASCH" evidence="1">
    <location>
        <begin position="5"/>
        <end position="98"/>
    </location>
</feature>
<dbReference type="Pfam" id="PF04266">
    <property type="entry name" value="ASCH"/>
    <property type="match status" value="1"/>
</dbReference>
<accession>A0AB36JJQ2</accession>
<reference evidence="2 3" key="1">
    <citation type="submission" date="2016-10" db="EMBL/GenBank/DDBJ databases">
        <title>Paenibacillus species isolates.</title>
        <authorList>
            <person name="Beno S.M."/>
        </authorList>
    </citation>
    <scope>NUCLEOTIDE SEQUENCE [LARGE SCALE GENOMIC DNA]</scope>
    <source>
        <strain evidence="2 3">FSL H7-0918</strain>
    </source>
</reference>
<evidence type="ECO:0000313" key="3">
    <source>
        <dbReference type="Proteomes" id="UP000187323"/>
    </source>
</evidence>